<dbReference type="FunFam" id="2.60.120.260:FF:000025">
    <property type="entry name" value="DNA repair protein XRCC1 isoform X1"/>
    <property type="match status" value="1"/>
</dbReference>
<dbReference type="GO" id="GO:0006284">
    <property type="term" value="P:base-excision repair"/>
    <property type="evidence" value="ECO:0007669"/>
    <property type="project" value="TreeGrafter"/>
</dbReference>
<feature type="compositionally biased region" description="Basic and acidic residues" evidence="1">
    <location>
        <begin position="333"/>
        <end position="349"/>
    </location>
</feature>
<comment type="caution">
    <text evidence="3">The sequence shown here is derived from an EMBL/GenBank/DDBJ whole genome shotgun (WGS) entry which is preliminary data.</text>
</comment>
<evidence type="ECO:0000313" key="4">
    <source>
        <dbReference type="Proteomes" id="UP000824782"/>
    </source>
</evidence>
<gene>
    <name evidence="3" type="ORF">GDO81_028471</name>
</gene>
<keyword evidence="4" id="KW-1185">Reference proteome</keyword>
<dbReference type="Proteomes" id="UP000824782">
    <property type="component" value="Unassembled WGS sequence"/>
</dbReference>
<evidence type="ECO:0000259" key="2">
    <source>
        <dbReference type="Pfam" id="PF01834"/>
    </source>
</evidence>
<feature type="compositionally biased region" description="Polar residues" evidence="1">
    <location>
        <begin position="285"/>
        <end position="306"/>
    </location>
</feature>
<dbReference type="AlphaFoldDB" id="A0AAV6ZIR6"/>
<dbReference type="Pfam" id="PF01834">
    <property type="entry name" value="XRCC1_N"/>
    <property type="match status" value="1"/>
</dbReference>
<feature type="domain" description="DNA-repair protein Xrcc1 N-terminal" evidence="2">
    <location>
        <begin position="37"/>
        <end position="185"/>
    </location>
</feature>
<accession>A0AAV6ZIR6</accession>
<dbReference type="PANTHER" id="PTHR11370:SF4">
    <property type="entry name" value="DNA-REPAIR PROTEIN XRCC1 N-TERMINAL DOMAIN-CONTAINING PROTEIN"/>
    <property type="match status" value="1"/>
</dbReference>
<feature type="region of interest" description="Disordered" evidence="1">
    <location>
        <begin position="189"/>
        <end position="222"/>
    </location>
</feature>
<dbReference type="InterPro" id="IPR002706">
    <property type="entry name" value="Xrcc1_N"/>
</dbReference>
<evidence type="ECO:0000256" key="1">
    <source>
        <dbReference type="SAM" id="MobiDB-lite"/>
    </source>
</evidence>
<dbReference type="InterPro" id="IPR008979">
    <property type="entry name" value="Galactose-bd-like_sf"/>
</dbReference>
<protein>
    <recommendedName>
        <fullName evidence="2">DNA-repair protein Xrcc1 N-terminal domain-containing protein</fullName>
    </recommendedName>
</protein>
<dbReference type="GO" id="GO:0003684">
    <property type="term" value="F:damaged DNA binding"/>
    <property type="evidence" value="ECO:0007669"/>
    <property type="project" value="InterPro"/>
</dbReference>
<organism evidence="3 4">
    <name type="scientific">Engystomops pustulosus</name>
    <name type="common">Tungara frog</name>
    <name type="synonym">Physalaemus pustulosus</name>
    <dbReference type="NCBI Taxonomy" id="76066"/>
    <lineage>
        <taxon>Eukaryota</taxon>
        <taxon>Metazoa</taxon>
        <taxon>Chordata</taxon>
        <taxon>Craniata</taxon>
        <taxon>Vertebrata</taxon>
        <taxon>Euteleostomi</taxon>
        <taxon>Amphibia</taxon>
        <taxon>Batrachia</taxon>
        <taxon>Anura</taxon>
        <taxon>Neobatrachia</taxon>
        <taxon>Hyloidea</taxon>
        <taxon>Leptodactylidae</taxon>
        <taxon>Leiuperinae</taxon>
        <taxon>Engystomops</taxon>
    </lineage>
</organism>
<dbReference type="GO" id="GO:0000012">
    <property type="term" value="P:single strand break repair"/>
    <property type="evidence" value="ECO:0007669"/>
    <property type="project" value="InterPro"/>
</dbReference>
<sequence>MQIRGECVKGAVTISLMFSYRTNSHCRQSDATCFLQMAPIKIRHIVSFSSQDPKYPVENLLMDNAVRPWLSGPQERSRQLRVELQLEHACHIAYIDIGNSGSAFIQIDVGRSIWPVDRGFTTLLPTTTLMSPADSRAMKNHRGVRMFKEGDFLDEAAREKWDRLRVSCSQPFNKQEQFGLMFIRIRSTPSTEEEKEQRALQGSSPVSPLHPREQSTDAEDPETWSHIQEKLIDKLQSVSRSPAAAACMSRSARMLQLSATRSRKRSQPITAPRSPPIPLHGGSNGSQQEDSPISSGSCPETLTTRLRPSPKDHVTPSGRRQLKMGEAGKRRRPQADNRETRLTARRESDSPPGSNICPICAGHFPAALLPVHAATCGEAPDSPSIVLSSSDDDLEDVGRRPAAPHVSRVQCPLCCFYFQDHEIERHASTCGD</sequence>
<dbReference type="GO" id="GO:0005634">
    <property type="term" value="C:nucleus"/>
    <property type="evidence" value="ECO:0007669"/>
    <property type="project" value="InterPro"/>
</dbReference>
<dbReference type="Gene3D" id="2.60.120.260">
    <property type="entry name" value="Galactose-binding domain-like"/>
    <property type="match status" value="1"/>
</dbReference>
<evidence type="ECO:0000313" key="3">
    <source>
        <dbReference type="EMBL" id="KAG8547379.1"/>
    </source>
</evidence>
<dbReference type="EMBL" id="WNYA01000744">
    <property type="protein sequence ID" value="KAG8547379.1"/>
    <property type="molecule type" value="Genomic_DNA"/>
</dbReference>
<dbReference type="SUPFAM" id="SSF49785">
    <property type="entry name" value="Galactose-binding domain-like"/>
    <property type="match status" value="1"/>
</dbReference>
<reference evidence="3" key="1">
    <citation type="thesis" date="2020" institute="ProQuest LLC" country="789 East Eisenhower Parkway, Ann Arbor, MI, USA">
        <title>Comparative Genomics and Chromosome Evolution.</title>
        <authorList>
            <person name="Mudd A.B."/>
        </authorList>
    </citation>
    <scope>NUCLEOTIDE SEQUENCE</scope>
    <source>
        <strain evidence="3">237g6f4</strain>
        <tissue evidence="3">Blood</tissue>
    </source>
</reference>
<dbReference type="PANTHER" id="PTHR11370">
    <property type="entry name" value="DNA-REPAIR PROTEIN XRCC1"/>
    <property type="match status" value="1"/>
</dbReference>
<feature type="region of interest" description="Disordered" evidence="1">
    <location>
        <begin position="256"/>
        <end position="352"/>
    </location>
</feature>
<name>A0AAV6ZIR6_ENGPU</name>
<proteinExistence type="predicted"/>